<evidence type="ECO:0000313" key="2">
    <source>
        <dbReference type="Proteomes" id="UP001454036"/>
    </source>
</evidence>
<dbReference type="AlphaFoldDB" id="A0AAV3PDM6"/>
<evidence type="ECO:0008006" key="3">
    <source>
        <dbReference type="Google" id="ProtNLM"/>
    </source>
</evidence>
<dbReference type="PANTHER" id="PTHR33527:SF14">
    <property type="entry name" value="OS07G0274300 PROTEIN"/>
    <property type="match status" value="1"/>
</dbReference>
<reference evidence="1 2" key="1">
    <citation type="submission" date="2024-01" db="EMBL/GenBank/DDBJ databases">
        <title>The complete chloroplast genome sequence of Lithospermum erythrorhizon: insights into the phylogenetic relationship among Boraginaceae species and the maternal lineages of purple gromwells.</title>
        <authorList>
            <person name="Okada T."/>
            <person name="Watanabe K."/>
        </authorList>
    </citation>
    <scope>NUCLEOTIDE SEQUENCE [LARGE SCALE GENOMIC DNA]</scope>
</reference>
<protein>
    <recommendedName>
        <fullName evidence="3">RRM domain-containing protein</fullName>
    </recommendedName>
</protein>
<accession>A0AAV3PDM6</accession>
<gene>
    <name evidence="1" type="ORF">LIER_37005</name>
</gene>
<proteinExistence type="predicted"/>
<sequence length="295" mass="33871">MSTKPFIMSMDEFKCFHSIDRSLYSILVNELVRDPIEAIQIMALWIWLEKAGFKNVVFKIMPLPHILINELADEAVTCLKCINDTQFCSMVLGGEITLTQNFMKEDISLQFFQDYRVDALRGIAKVLNEVCLNALTDIMNISLKRNVTPPLVQGQMVMPPSNQPFQQNPNQIIKVGQYSHSRPQVNEISPENRTMFVTFSKGYPVTEYEVREFFTKFFGDCIESLYMQDVKADEQALFAKIVFNNPLFLDIVLKGMSKAKFNINGKHVWMRKFVPKNVDVNPSNNSPLPINNLPK</sequence>
<comment type="caution">
    <text evidence="1">The sequence shown here is derived from an EMBL/GenBank/DDBJ whole genome shotgun (WGS) entry which is preliminary data.</text>
</comment>
<organism evidence="1 2">
    <name type="scientific">Lithospermum erythrorhizon</name>
    <name type="common">Purple gromwell</name>
    <name type="synonym">Lithospermum officinale var. erythrorhizon</name>
    <dbReference type="NCBI Taxonomy" id="34254"/>
    <lineage>
        <taxon>Eukaryota</taxon>
        <taxon>Viridiplantae</taxon>
        <taxon>Streptophyta</taxon>
        <taxon>Embryophyta</taxon>
        <taxon>Tracheophyta</taxon>
        <taxon>Spermatophyta</taxon>
        <taxon>Magnoliopsida</taxon>
        <taxon>eudicotyledons</taxon>
        <taxon>Gunneridae</taxon>
        <taxon>Pentapetalae</taxon>
        <taxon>asterids</taxon>
        <taxon>lamiids</taxon>
        <taxon>Boraginales</taxon>
        <taxon>Boraginaceae</taxon>
        <taxon>Boraginoideae</taxon>
        <taxon>Lithospermeae</taxon>
        <taxon>Lithospermum</taxon>
    </lineage>
</organism>
<dbReference type="EMBL" id="BAABME010017377">
    <property type="protein sequence ID" value="GAA0149842.1"/>
    <property type="molecule type" value="Genomic_DNA"/>
</dbReference>
<dbReference type="Proteomes" id="UP001454036">
    <property type="component" value="Unassembled WGS sequence"/>
</dbReference>
<dbReference type="PANTHER" id="PTHR33527">
    <property type="entry name" value="OS07G0274300 PROTEIN"/>
    <property type="match status" value="1"/>
</dbReference>
<keyword evidence="2" id="KW-1185">Reference proteome</keyword>
<name>A0AAV3PDM6_LITER</name>
<evidence type="ECO:0000313" key="1">
    <source>
        <dbReference type="EMBL" id="GAA0149842.1"/>
    </source>
</evidence>